<name>A0A8S5QFC8_9CAUD</name>
<accession>A0A8S5QFC8</accession>
<evidence type="ECO:0000313" key="1">
    <source>
        <dbReference type="EMBL" id="DAE17658.1"/>
    </source>
</evidence>
<proteinExistence type="predicted"/>
<dbReference type="EMBL" id="BK015643">
    <property type="protein sequence ID" value="DAE17658.1"/>
    <property type="molecule type" value="Genomic_DNA"/>
</dbReference>
<protein>
    <submittedName>
        <fullName evidence="1">Uncharacterized protein</fullName>
    </submittedName>
</protein>
<sequence>MEIDFRTPREAIIYEIGLQTGIIQREKELQAGKVNSTDESANFISKIQKQIDLIINVIKGI</sequence>
<organism evidence="1">
    <name type="scientific">Podoviridae sp. ctx0K11</name>
    <dbReference type="NCBI Taxonomy" id="2825287"/>
    <lineage>
        <taxon>Viruses</taxon>
        <taxon>Duplodnaviria</taxon>
        <taxon>Heunggongvirae</taxon>
        <taxon>Uroviricota</taxon>
        <taxon>Caudoviricetes</taxon>
    </lineage>
</organism>
<reference evidence="1" key="1">
    <citation type="journal article" date="2021" name="Proc. Natl. Acad. Sci. U.S.A.">
        <title>A Catalog of Tens of Thousands of Viruses from Human Metagenomes Reveals Hidden Associations with Chronic Diseases.</title>
        <authorList>
            <person name="Tisza M.J."/>
            <person name="Buck C.B."/>
        </authorList>
    </citation>
    <scope>NUCLEOTIDE SEQUENCE</scope>
    <source>
        <strain evidence="1">Ctx0K11</strain>
    </source>
</reference>